<organism evidence="1 2">
    <name type="scientific">Allokutzneria oryzae</name>
    <dbReference type="NCBI Taxonomy" id="1378989"/>
    <lineage>
        <taxon>Bacteria</taxon>
        <taxon>Bacillati</taxon>
        <taxon>Actinomycetota</taxon>
        <taxon>Actinomycetes</taxon>
        <taxon>Pseudonocardiales</taxon>
        <taxon>Pseudonocardiaceae</taxon>
        <taxon>Allokutzneria</taxon>
    </lineage>
</organism>
<proteinExistence type="predicted"/>
<reference evidence="1 2" key="1">
    <citation type="submission" date="2024-09" db="EMBL/GenBank/DDBJ databases">
        <authorList>
            <person name="Sun Q."/>
            <person name="Mori K."/>
        </authorList>
    </citation>
    <scope>NUCLEOTIDE SEQUENCE [LARGE SCALE GENOMIC DNA]</scope>
    <source>
        <strain evidence="1 2">TBRC 7907</strain>
    </source>
</reference>
<dbReference type="InterPro" id="IPR011009">
    <property type="entry name" value="Kinase-like_dom_sf"/>
</dbReference>
<name>A0ABV6A8J2_9PSEU</name>
<evidence type="ECO:0000313" key="1">
    <source>
        <dbReference type="EMBL" id="MFB9908554.1"/>
    </source>
</evidence>
<protein>
    <submittedName>
        <fullName evidence="1">Aminoglycoside phosphotransferase family protein</fullName>
    </submittedName>
</protein>
<dbReference type="Proteomes" id="UP001589693">
    <property type="component" value="Unassembled WGS sequence"/>
</dbReference>
<dbReference type="InterPro" id="IPR006748">
    <property type="entry name" value="NH2Glyco/OHUrea_AB-resist_kin"/>
</dbReference>
<gene>
    <name evidence="1" type="ORF">ACFFQA_31850</name>
</gene>
<accession>A0ABV6A8J2</accession>
<dbReference type="RefSeq" id="WP_377860367.1">
    <property type="nucleotide sequence ID" value="NZ_JBHLZU010000027.1"/>
</dbReference>
<keyword evidence="2" id="KW-1185">Reference proteome</keyword>
<dbReference type="EMBL" id="JBHLZU010000027">
    <property type="protein sequence ID" value="MFB9908554.1"/>
    <property type="molecule type" value="Genomic_DNA"/>
</dbReference>
<dbReference type="SUPFAM" id="SSF56112">
    <property type="entry name" value="Protein kinase-like (PK-like)"/>
    <property type="match status" value="1"/>
</dbReference>
<comment type="caution">
    <text evidence="1">The sequence shown here is derived from an EMBL/GenBank/DDBJ whole genome shotgun (WGS) entry which is preliminary data.</text>
</comment>
<sequence>MSALVPDGLIKAQTEHGGPEGRAWLVELPRIVEEYLDRWRLRVDGDPGHGMGSLVLPVLREDGTRAALKLGPVTEDNEGESAVLRAWDGDGAVRLLELDQERRVLLLERLDAARPLSTVADPWEALDILTGLLARVIAVPPPEGLRRLSDIAAAMLADVERALPRLADPGERALLDTCAGAVRDLVGEPGHHLLHWDLHQGNVLASLPDSGREPWLVIDPQPLVGDPGFDLMPSLDDRWEEVVASGDVPGVVRRRFDLMTDALGLDRRRAAGWTLGRVLQNSLWDIGGGETSLNPEQVAIGRALLGVYA</sequence>
<evidence type="ECO:0000313" key="2">
    <source>
        <dbReference type="Proteomes" id="UP001589693"/>
    </source>
</evidence>
<dbReference type="Pfam" id="PF04655">
    <property type="entry name" value="APH_6_hur"/>
    <property type="match status" value="1"/>
</dbReference>